<evidence type="ECO:0000313" key="6">
    <source>
        <dbReference type="Proteomes" id="UP000193061"/>
    </source>
</evidence>
<dbReference type="Pfam" id="PF00724">
    <property type="entry name" value="Oxidored_FMN"/>
    <property type="match status" value="1"/>
</dbReference>
<dbReference type="InterPro" id="IPR045247">
    <property type="entry name" value="Oye-like"/>
</dbReference>
<dbReference type="SUPFAM" id="SSF51395">
    <property type="entry name" value="FMN-linked oxidoreductases"/>
    <property type="match status" value="1"/>
</dbReference>
<dbReference type="CDD" id="cd02933">
    <property type="entry name" value="OYE_like_FMN"/>
    <property type="match status" value="1"/>
</dbReference>
<protein>
    <submittedName>
        <fullName evidence="5">N-ethylmaleimide reductase</fullName>
        <ecNumber evidence="5">1.-.-.-</ecNumber>
    </submittedName>
</protein>
<keyword evidence="6" id="KW-1185">Reference proteome</keyword>
<feature type="domain" description="NADH:flavin oxidoreductase/NADH oxidase N-terminal" evidence="4">
    <location>
        <begin position="6"/>
        <end position="378"/>
    </location>
</feature>
<dbReference type="RefSeq" id="WP_085804822.1">
    <property type="nucleotide sequence ID" value="NZ_FWFX01000003.1"/>
</dbReference>
<dbReference type="GO" id="GO:0005829">
    <property type="term" value="C:cytosol"/>
    <property type="evidence" value="ECO:0007669"/>
    <property type="project" value="UniProtKB-ARBA"/>
</dbReference>
<dbReference type="PANTHER" id="PTHR22893">
    <property type="entry name" value="NADH OXIDOREDUCTASE-RELATED"/>
    <property type="match status" value="1"/>
</dbReference>
<reference evidence="5 6" key="1">
    <citation type="submission" date="2017-03" db="EMBL/GenBank/DDBJ databases">
        <authorList>
            <person name="Afonso C.L."/>
            <person name="Miller P.J."/>
            <person name="Scott M.A."/>
            <person name="Spackman E."/>
            <person name="Goraichik I."/>
            <person name="Dimitrov K.M."/>
            <person name="Suarez D.L."/>
            <person name="Swayne D.E."/>
        </authorList>
    </citation>
    <scope>NUCLEOTIDE SEQUENCE [LARGE SCALE GENOMIC DNA]</scope>
    <source>
        <strain evidence="5 6">CECT 7450</strain>
    </source>
</reference>
<comment type="cofactor">
    <cofactor evidence="1">
        <name>FMN</name>
        <dbReference type="ChEBI" id="CHEBI:58210"/>
    </cofactor>
</comment>
<dbReference type="OrthoDB" id="9784632at2"/>
<dbReference type="GO" id="GO:0010181">
    <property type="term" value="F:FMN binding"/>
    <property type="evidence" value="ECO:0007669"/>
    <property type="project" value="InterPro"/>
</dbReference>
<proteinExistence type="inferred from homology"/>
<evidence type="ECO:0000256" key="3">
    <source>
        <dbReference type="ARBA" id="ARBA00023002"/>
    </source>
</evidence>
<sequence length="427" mass="46440">MDATPLFDPITIGKIALNHRVVLAPMTRIRADEATLAPTDLTALYYAQRASEGGLLITEAVHISPEATPVWSIYPRVAEVGGHVPGIWTDVQTQAWKEVVAGVHAKGGKIFCQLLHTGRVAQPEIGQHPLVTGTGAPLPPVSSSTTAIEATSEEGNQYNWNKAAIPPRALSEDNIQRVIGDYARAAQNARVAGFDGVELHAAHGYLIEQFLNNGVNNRTDRYGGSIENRCNLLFEVVQSLIDVMGEGRVGVRLSPTHIDPQTGKSQQVYFGVRDSDPVSLYSVAIECLNTFPLAYLMLTEPRVGGLGDHVEEERAYQHPLANSRYRSLYKGTLIGAGGFTPTTAAQAVRDGAYDLIAFGRWFLSNPDLPERLRLGTPLNVYERSTFYGAGAEGYTDYPTRTGPKGRFRLMEPAQIGTSLATSRKTIQ</sequence>
<keyword evidence="3 5" id="KW-0560">Oxidoreductase</keyword>
<comment type="similarity">
    <text evidence="2">Belongs to the NADH:flavin oxidoreductase/NADH oxidase family.</text>
</comment>
<evidence type="ECO:0000256" key="1">
    <source>
        <dbReference type="ARBA" id="ARBA00001917"/>
    </source>
</evidence>
<evidence type="ECO:0000256" key="2">
    <source>
        <dbReference type="ARBA" id="ARBA00005979"/>
    </source>
</evidence>
<evidence type="ECO:0000259" key="4">
    <source>
        <dbReference type="Pfam" id="PF00724"/>
    </source>
</evidence>
<dbReference type="EMBL" id="FWFX01000003">
    <property type="protein sequence ID" value="SLN29418.1"/>
    <property type="molecule type" value="Genomic_DNA"/>
</dbReference>
<dbReference type="EC" id="1.-.-.-" evidence="5"/>
<dbReference type="Proteomes" id="UP000193061">
    <property type="component" value="Unassembled WGS sequence"/>
</dbReference>
<dbReference type="AlphaFoldDB" id="A0A1X6YRU9"/>
<dbReference type="InterPro" id="IPR013785">
    <property type="entry name" value="Aldolase_TIM"/>
</dbReference>
<organism evidence="5 6">
    <name type="scientific">Roseovarius albus</name>
    <dbReference type="NCBI Taxonomy" id="1247867"/>
    <lineage>
        <taxon>Bacteria</taxon>
        <taxon>Pseudomonadati</taxon>
        <taxon>Pseudomonadota</taxon>
        <taxon>Alphaproteobacteria</taxon>
        <taxon>Rhodobacterales</taxon>
        <taxon>Roseobacteraceae</taxon>
        <taxon>Roseovarius</taxon>
    </lineage>
</organism>
<dbReference type="PANTHER" id="PTHR22893:SF91">
    <property type="entry name" value="NADPH DEHYDROGENASE 2-RELATED"/>
    <property type="match status" value="1"/>
</dbReference>
<gene>
    <name evidence="5" type="primary">nemA_1</name>
    <name evidence="5" type="ORF">ROA7450_01267</name>
</gene>
<accession>A0A1X6YRU9</accession>
<evidence type="ECO:0000313" key="5">
    <source>
        <dbReference type="EMBL" id="SLN29418.1"/>
    </source>
</evidence>
<name>A0A1X6YRU9_9RHOB</name>
<dbReference type="InterPro" id="IPR001155">
    <property type="entry name" value="OxRdtase_FMN_N"/>
</dbReference>
<dbReference type="GO" id="GO:0016628">
    <property type="term" value="F:oxidoreductase activity, acting on the CH-CH group of donors, NAD or NADP as acceptor"/>
    <property type="evidence" value="ECO:0007669"/>
    <property type="project" value="UniProtKB-ARBA"/>
</dbReference>
<dbReference type="FunFam" id="3.20.20.70:FF:000059">
    <property type="entry name" value="N-ethylmaleimide reductase, FMN-linked"/>
    <property type="match status" value="1"/>
</dbReference>
<dbReference type="Gene3D" id="3.20.20.70">
    <property type="entry name" value="Aldolase class I"/>
    <property type="match status" value="1"/>
</dbReference>